<feature type="transmembrane region" description="Helical" evidence="1">
    <location>
        <begin position="144"/>
        <end position="162"/>
    </location>
</feature>
<dbReference type="AlphaFoldDB" id="A0A2T5XVN7"/>
<protein>
    <submittedName>
        <fullName evidence="2">Uncharacterized protein</fullName>
    </submittedName>
</protein>
<name>A0A2T5XVN7_9FLAO</name>
<evidence type="ECO:0000313" key="2">
    <source>
        <dbReference type="EMBL" id="PTX07435.1"/>
    </source>
</evidence>
<evidence type="ECO:0000256" key="1">
    <source>
        <dbReference type="SAM" id="Phobius"/>
    </source>
</evidence>
<accession>A0A2T5XVN7</accession>
<keyword evidence="1" id="KW-0472">Membrane</keyword>
<keyword evidence="1" id="KW-1133">Transmembrane helix</keyword>
<dbReference type="EMBL" id="QBKG01000004">
    <property type="protein sequence ID" value="PTX07435.1"/>
    <property type="molecule type" value="Genomic_DNA"/>
</dbReference>
<reference evidence="2 3" key="1">
    <citation type="submission" date="2018-04" db="EMBL/GenBank/DDBJ databases">
        <title>Genomic Encyclopedia of Archaeal and Bacterial Type Strains, Phase II (KMG-II): from individual species to whole genera.</title>
        <authorList>
            <person name="Goeker M."/>
        </authorList>
    </citation>
    <scope>NUCLEOTIDE SEQUENCE [LARGE SCALE GENOMIC DNA]</scope>
    <source>
        <strain evidence="2 3">DSM 22902</strain>
    </source>
</reference>
<comment type="caution">
    <text evidence="2">The sequence shown here is derived from an EMBL/GenBank/DDBJ whole genome shotgun (WGS) entry which is preliminary data.</text>
</comment>
<organism evidence="2 3">
    <name type="scientific">Capnocytophaga leadbetteri</name>
    <dbReference type="NCBI Taxonomy" id="327575"/>
    <lineage>
        <taxon>Bacteria</taxon>
        <taxon>Pseudomonadati</taxon>
        <taxon>Bacteroidota</taxon>
        <taxon>Flavobacteriia</taxon>
        <taxon>Flavobacteriales</taxon>
        <taxon>Flavobacteriaceae</taxon>
        <taxon>Capnocytophaga</taxon>
    </lineage>
</organism>
<dbReference type="Proteomes" id="UP000243985">
    <property type="component" value="Unassembled WGS sequence"/>
</dbReference>
<dbReference type="GeneID" id="84580480"/>
<feature type="transmembrane region" description="Helical" evidence="1">
    <location>
        <begin position="52"/>
        <end position="77"/>
    </location>
</feature>
<dbReference type="RefSeq" id="WP_107781933.1">
    <property type="nucleotide sequence ID" value="NZ_CAUQBY010000012.1"/>
</dbReference>
<feature type="transmembrane region" description="Helical" evidence="1">
    <location>
        <begin position="105"/>
        <end position="124"/>
    </location>
</feature>
<feature type="transmembrane region" description="Helical" evidence="1">
    <location>
        <begin position="21"/>
        <end position="40"/>
    </location>
</feature>
<proteinExistence type="predicted"/>
<evidence type="ECO:0000313" key="3">
    <source>
        <dbReference type="Proteomes" id="UP000243985"/>
    </source>
</evidence>
<sequence length="265" mass="31758">MNVITKKDPKKQLIFAEKLLKIARIILIIALIVNLLYALWQKPLPDFSDKDFINELISLFSPLGFFVLLYLFAYLWVVDRRIRYNQYAKGELPSVIKVKAINDRIMQAVLLVFFCVFFVRMLFWEAVQDFMEKQKGENTPFIEYVEIVILMAIIVAFAYDFIRNYKASFYALEIRNESLYIFNKEQLTNTIPLNSIHHIHFFAKKQGKSTRIHPRMQVYTSKIDYLLYIKLSIEDYHLLKTFFSRKRIKVIDEYSFFREKIKRKV</sequence>
<gene>
    <name evidence="2" type="ORF">C8P65_104126</name>
</gene>
<keyword evidence="1" id="KW-0812">Transmembrane</keyword>